<evidence type="ECO:0000313" key="3">
    <source>
        <dbReference type="EMBL" id="CAG9760065.1"/>
    </source>
</evidence>
<keyword evidence="2" id="KW-0812">Transmembrane</keyword>
<feature type="transmembrane region" description="Helical" evidence="2">
    <location>
        <begin position="6"/>
        <end position="29"/>
    </location>
</feature>
<dbReference type="PANTHER" id="PTHR43157">
    <property type="entry name" value="PHOSPHATIDYLINOSITOL-GLYCAN BIOSYNTHESIS CLASS F PROTEIN-RELATED"/>
    <property type="match status" value="1"/>
</dbReference>
<name>A0A9N9MBB9_9CUCU</name>
<gene>
    <name evidence="3" type="ORF">CEUTPL_LOCUS801</name>
</gene>
<dbReference type="InterPro" id="IPR002347">
    <property type="entry name" value="SDR_fam"/>
</dbReference>
<reference evidence="3" key="1">
    <citation type="submission" date="2022-01" db="EMBL/GenBank/DDBJ databases">
        <authorList>
            <person name="King R."/>
        </authorList>
    </citation>
    <scope>NUCLEOTIDE SEQUENCE</scope>
</reference>
<proteinExistence type="predicted"/>
<dbReference type="GO" id="GO:0016491">
    <property type="term" value="F:oxidoreductase activity"/>
    <property type="evidence" value="ECO:0007669"/>
    <property type="project" value="UniProtKB-KW"/>
</dbReference>
<dbReference type="AlphaFoldDB" id="A0A9N9MBB9"/>
<dbReference type="PANTHER" id="PTHR43157:SF31">
    <property type="entry name" value="PHOSPHATIDYLINOSITOL-GLYCAN BIOSYNTHESIS CLASS F PROTEIN"/>
    <property type="match status" value="1"/>
</dbReference>
<keyword evidence="2" id="KW-1133">Transmembrane helix</keyword>
<dbReference type="Proteomes" id="UP001152799">
    <property type="component" value="Chromosome 1"/>
</dbReference>
<evidence type="ECO:0000256" key="1">
    <source>
        <dbReference type="ARBA" id="ARBA00023002"/>
    </source>
</evidence>
<dbReference type="PRINTS" id="PR00081">
    <property type="entry name" value="GDHRDH"/>
</dbReference>
<dbReference type="InterPro" id="IPR036291">
    <property type="entry name" value="NAD(P)-bd_dom_sf"/>
</dbReference>
<keyword evidence="4" id="KW-1185">Reference proteome</keyword>
<keyword evidence="2" id="KW-0472">Membrane</keyword>
<dbReference type="SUPFAM" id="SSF51735">
    <property type="entry name" value="NAD(P)-binding Rossmann-fold domains"/>
    <property type="match status" value="1"/>
</dbReference>
<accession>A0A9N9MBB9</accession>
<dbReference type="Gene3D" id="3.40.50.720">
    <property type="entry name" value="NAD(P)-binding Rossmann-like Domain"/>
    <property type="match status" value="1"/>
</dbReference>
<dbReference type="EMBL" id="OU892277">
    <property type="protein sequence ID" value="CAG9760065.1"/>
    <property type="molecule type" value="Genomic_DNA"/>
</dbReference>
<evidence type="ECO:0000313" key="4">
    <source>
        <dbReference type="Proteomes" id="UP001152799"/>
    </source>
</evidence>
<protein>
    <submittedName>
        <fullName evidence="3">Uncharacterized protein</fullName>
    </submittedName>
</protein>
<dbReference type="OrthoDB" id="191139at2759"/>
<sequence length="331" mass="37048">MQQIVYIATIIVILNILFMAVNKFTCFWCRSKVCLVGKVAIITGGATGIGYQTALELASRGCRVIIADVVNTKKSVEQIIKQTKNPNIVGKNLDLASLQSVRDLVKDIYENEVRLDILINNAGTGNINISYTDDGLEGTMQINYFGHFLLTHLLLDLLKKSAPSRIIFSSSILAYVSDLTLEHLNPKEEYKSVWHTVIAGGTYGASKLCIAMASKLFANKLYGSGVTSNTYHPGATRTYIFFKDLATKTWKDFLRTAIGCLAWTYGKSAEEGAQTLIYLAHADEVKNITGKFFMEGRVVWHPYQLKNKKFCEEVWERSIIYTKLEPNEVKC</sequence>
<evidence type="ECO:0000256" key="2">
    <source>
        <dbReference type="SAM" id="Phobius"/>
    </source>
</evidence>
<keyword evidence="1" id="KW-0560">Oxidoreductase</keyword>
<dbReference type="Pfam" id="PF00106">
    <property type="entry name" value="adh_short"/>
    <property type="match status" value="1"/>
</dbReference>
<organism evidence="3 4">
    <name type="scientific">Ceutorhynchus assimilis</name>
    <name type="common">cabbage seed weevil</name>
    <dbReference type="NCBI Taxonomy" id="467358"/>
    <lineage>
        <taxon>Eukaryota</taxon>
        <taxon>Metazoa</taxon>
        <taxon>Ecdysozoa</taxon>
        <taxon>Arthropoda</taxon>
        <taxon>Hexapoda</taxon>
        <taxon>Insecta</taxon>
        <taxon>Pterygota</taxon>
        <taxon>Neoptera</taxon>
        <taxon>Endopterygota</taxon>
        <taxon>Coleoptera</taxon>
        <taxon>Polyphaga</taxon>
        <taxon>Cucujiformia</taxon>
        <taxon>Curculionidae</taxon>
        <taxon>Ceutorhynchinae</taxon>
        <taxon>Ceutorhynchus</taxon>
    </lineage>
</organism>